<comment type="caution">
    <text evidence="9">The sequence shown here is derived from an EMBL/GenBank/DDBJ whole genome shotgun (WGS) entry which is preliminary data.</text>
</comment>
<accession>A0A5N5PZ98</accession>
<dbReference type="GO" id="GO:0000977">
    <property type="term" value="F:RNA polymerase II transcription regulatory region sequence-specific DNA binding"/>
    <property type="evidence" value="ECO:0007669"/>
    <property type="project" value="TreeGrafter"/>
</dbReference>
<keyword evidence="2 5" id="KW-0238">DNA-binding</keyword>
<dbReference type="GO" id="GO:0000981">
    <property type="term" value="F:DNA-binding transcription factor activity, RNA polymerase II-specific"/>
    <property type="evidence" value="ECO:0007669"/>
    <property type="project" value="InterPro"/>
</dbReference>
<evidence type="ECO:0000256" key="7">
    <source>
        <dbReference type="SAM" id="MobiDB-lite"/>
    </source>
</evidence>
<dbReference type="AlphaFoldDB" id="A0A5N5PZ98"/>
<dbReference type="PANTHER" id="PTHR24334">
    <property type="entry name" value="HOMEOBOX PROTEIN GBX"/>
    <property type="match status" value="1"/>
</dbReference>
<dbReference type="EMBL" id="VFJC01000003">
    <property type="protein sequence ID" value="KAB5584411.1"/>
    <property type="molecule type" value="Genomic_DNA"/>
</dbReference>
<keyword evidence="4 5" id="KW-0539">Nucleus</keyword>
<dbReference type="Proteomes" id="UP000327468">
    <property type="component" value="Chromosome 2"/>
</dbReference>
<dbReference type="InterPro" id="IPR009057">
    <property type="entry name" value="Homeodomain-like_sf"/>
</dbReference>
<dbReference type="InterPro" id="IPR020479">
    <property type="entry name" value="HD_metazoa"/>
</dbReference>
<evidence type="ECO:0000259" key="8">
    <source>
        <dbReference type="PROSITE" id="PS50071"/>
    </source>
</evidence>
<dbReference type="PROSITE" id="PS50071">
    <property type="entry name" value="HOMEOBOX_2"/>
    <property type="match status" value="1"/>
</dbReference>
<dbReference type="OrthoDB" id="6159439at2759"/>
<reference evidence="9 10" key="1">
    <citation type="submission" date="2019-06" db="EMBL/GenBank/DDBJ databases">
        <title>A chromosome-scale genome assembly of the striped catfish, Pangasianodon hypophthalmus.</title>
        <authorList>
            <person name="Wen M."/>
            <person name="Zahm M."/>
            <person name="Roques C."/>
            <person name="Cabau C."/>
            <person name="Klopp C."/>
            <person name="Donnadieu C."/>
            <person name="Jouanno E."/>
            <person name="Avarre J.-C."/>
            <person name="Campet M."/>
            <person name="Ha T.T.T."/>
            <person name="Dugue R."/>
            <person name="Lampietro C."/>
            <person name="Louis A."/>
            <person name="Herpin A."/>
            <person name="Echchiki A."/>
            <person name="Berthelot C."/>
            <person name="Parey E."/>
            <person name="Roest-Crollius H."/>
            <person name="Braasch I."/>
            <person name="Postlethwait J."/>
            <person name="Bobe J."/>
            <person name="Montfort J."/>
            <person name="Bouchez O."/>
            <person name="Begum T."/>
            <person name="Schartl M."/>
            <person name="Guiguen Y."/>
        </authorList>
    </citation>
    <scope>NUCLEOTIDE SEQUENCE [LARGE SCALE GENOMIC DNA]</scope>
    <source>
        <strain evidence="9 10">Indonesia</strain>
        <tissue evidence="9">Blood</tissue>
    </source>
</reference>
<sequence>MSAAFGSSFAMMQRPVGNTTAFSIDSLIGGSQQPSPGHFVYTGYPMFMPYRSVVLPPPPPPPPPPGLTQAPPHHQLAALPAAIPGAFCSSLAQGMALTSTLMASLPQHPEAARKFGTQALHAAFDKSHEIRLDAEDGKSFLSKETAALLPFHDEPLQSATVRGHGKDDAKEDECTRKDESFSMDSDLDYSSDDNMAPASNPLCAKEDGEASAGLEESARSGSGASGGKNRRRRTAFTSEQLLELEKEFHCKKYLSLTERSQIAHALKLSEVQVKIWFQNRRAKWKRVKAGNVNTKAGEPSRNPKIVVPIPVHVSRFAIRSQHQQLEQARP</sequence>
<dbReference type="PANTHER" id="PTHR24334:SF3">
    <property type="entry name" value="HOMEOBOX PROTEIN GBX-2"/>
    <property type="match status" value="1"/>
</dbReference>
<feature type="compositionally biased region" description="Basic and acidic residues" evidence="7">
    <location>
        <begin position="164"/>
        <end position="180"/>
    </location>
</feature>
<dbReference type="Pfam" id="PF00046">
    <property type="entry name" value="Homeodomain"/>
    <property type="match status" value="1"/>
</dbReference>
<feature type="DNA-binding region" description="Homeobox" evidence="5">
    <location>
        <begin position="229"/>
        <end position="288"/>
    </location>
</feature>
<evidence type="ECO:0000256" key="3">
    <source>
        <dbReference type="ARBA" id="ARBA00023155"/>
    </source>
</evidence>
<dbReference type="InterPro" id="IPR042982">
    <property type="entry name" value="GBX-1/2"/>
</dbReference>
<dbReference type="CDD" id="cd00086">
    <property type="entry name" value="homeodomain"/>
    <property type="match status" value="1"/>
</dbReference>
<dbReference type="GO" id="GO:0051960">
    <property type="term" value="P:regulation of nervous system development"/>
    <property type="evidence" value="ECO:0007669"/>
    <property type="project" value="TreeGrafter"/>
</dbReference>
<feature type="compositionally biased region" description="Low complexity" evidence="7">
    <location>
        <begin position="210"/>
        <end position="222"/>
    </location>
</feature>
<name>A0A5N5PZ98_PANHP</name>
<gene>
    <name evidence="9" type="ORF">PHYPO_G00107240</name>
</gene>
<dbReference type="SUPFAM" id="SSF46689">
    <property type="entry name" value="Homeodomain-like"/>
    <property type="match status" value="1"/>
</dbReference>
<evidence type="ECO:0000313" key="10">
    <source>
        <dbReference type="Proteomes" id="UP000327468"/>
    </source>
</evidence>
<dbReference type="InterPro" id="IPR017970">
    <property type="entry name" value="Homeobox_CS"/>
</dbReference>
<comment type="subcellular location">
    <subcellularLocation>
        <location evidence="1 5 6">Nucleus</location>
    </subcellularLocation>
</comment>
<dbReference type="InterPro" id="IPR001356">
    <property type="entry name" value="HD"/>
</dbReference>
<evidence type="ECO:0000256" key="4">
    <source>
        <dbReference type="ARBA" id="ARBA00023242"/>
    </source>
</evidence>
<evidence type="ECO:0000256" key="1">
    <source>
        <dbReference type="ARBA" id="ARBA00004123"/>
    </source>
</evidence>
<dbReference type="SUPFAM" id="SSF101447">
    <property type="entry name" value="Formin homology 2 domain (FH2 domain)"/>
    <property type="match status" value="1"/>
</dbReference>
<evidence type="ECO:0000256" key="6">
    <source>
        <dbReference type="RuleBase" id="RU000682"/>
    </source>
</evidence>
<dbReference type="SMART" id="SM00389">
    <property type="entry name" value="HOX"/>
    <property type="match status" value="1"/>
</dbReference>
<feature type="domain" description="Homeobox" evidence="8">
    <location>
        <begin position="227"/>
        <end position="287"/>
    </location>
</feature>
<evidence type="ECO:0000313" key="9">
    <source>
        <dbReference type="EMBL" id="KAB5584411.1"/>
    </source>
</evidence>
<organism evidence="9 10">
    <name type="scientific">Pangasianodon hypophthalmus</name>
    <name type="common">Striped catfish</name>
    <name type="synonym">Helicophagus hypophthalmus</name>
    <dbReference type="NCBI Taxonomy" id="310915"/>
    <lineage>
        <taxon>Eukaryota</taxon>
        <taxon>Metazoa</taxon>
        <taxon>Chordata</taxon>
        <taxon>Craniata</taxon>
        <taxon>Vertebrata</taxon>
        <taxon>Euteleostomi</taxon>
        <taxon>Actinopterygii</taxon>
        <taxon>Neopterygii</taxon>
        <taxon>Teleostei</taxon>
        <taxon>Ostariophysi</taxon>
        <taxon>Siluriformes</taxon>
        <taxon>Pangasiidae</taxon>
        <taxon>Pangasianodon</taxon>
    </lineage>
</organism>
<dbReference type="GO" id="GO:0005634">
    <property type="term" value="C:nucleus"/>
    <property type="evidence" value="ECO:0007669"/>
    <property type="project" value="UniProtKB-SubCell"/>
</dbReference>
<dbReference type="PROSITE" id="PS00027">
    <property type="entry name" value="HOMEOBOX_1"/>
    <property type="match status" value="1"/>
</dbReference>
<proteinExistence type="predicted"/>
<dbReference type="PRINTS" id="PR00024">
    <property type="entry name" value="HOMEOBOX"/>
</dbReference>
<evidence type="ECO:0000256" key="5">
    <source>
        <dbReference type="PROSITE-ProRule" id="PRU00108"/>
    </source>
</evidence>
<protein>
    <recommendedName>
        <fullName evidence="8">Homeobox domain-containing protein</fullName>
    </recommendedName>
</protein>
<keyword evidence="10" id="KW-1185">Reference proteome</keyword>
<dbReference type="Gene3D" id="1.10.10.60">
    <property type="entry name" value="Homeodomain-like"/>
    <property type="match status" value="1"/>
</dbReference>
<evidence type="ECO:0000256" key="2">
    <source>
        <dbReference type="ARBA" id="ARBA00023125"/>
    </source>
</evidence>
<dbReference type="FunFam" id="1.10.10.60:FF:000360">
    <property type="entry name" value="Gastrulation brain homeobox"/>
    <property type="match status" value="1"/>
</dbReference>
<feature type="region of interest" description="Disordered" evidence="7">
    <location>
        <begin position="151"/>
        <end position="232"/>
    </location>
</feature>
<keyword evidence="3 5" id="KW-0371">Homeobox</keyword>